<sequence>MRNVRSTVEGAFFAALTVILYLASIYLPVLGILVSFLCPLPVMFLVIRWDARLGILASCVASILVFALAGLLQAVTCLLGFSLLGIAMGLTVKRGYDLPGIILINTLVSLLSKFALLGVALLATGKNPLTENLLLLEEAVRKTPWVSQNLPGTGDFVSLVKLVMPALLIVASLFDTGCNFLLGRWIGKRIGLSFPDVPPFSEWRLPRSVFWAFVLGWVFILFGGTSFLGRIGVNVQVVTQLLFLLEGLSLVYYFLGKYIRSRAVRVAVLVFLLFQPLFSFLLSWLGVFDVFFDFRKLSSKR</sequence>
<evidence type="ECO:0000256" key="1">
    <source>
        <dbReference type="SAM" id="Phobius"/>
    </source>
</evidence>
<feature type="transmembrane region" description="Helical" evidence="1">
    <location>
        <begin position="209"/>
        <end position="231"/>
    </location>
</feature>
<accession>A0A7V3YNI6</accession>
<reference evidence="2" key="1">
    <citation type="journal article" date="2020" name="mSystems">
        <title>Genome- and Community-Level Interaction Insights into Carbon Utilization and Element Cycling Functions of Hydrothermarchaeota in Hydrothermal Sediment.</title>
        <authorList>
            <person name="Zhou Z."/>
            <person name="Liu Y."/>
            <person name="Xu W."/>
            <person name="Pan J."/>
            <person name="Luo Z.H."/>
            <person name="Li M."/>
        </authorList>
    </citation>
    <scope>NUCLEOTIDE SEQUENCE [LARGE SCALE GENOMIC DNA]</scope>
    <source>
        <strain evidence="2">SpSt-716</strain>
    </source>
</reference>
<feature type="transmembrane region" description="Helical" evidence="1">
    <location>
        <begin position="100"/>
        <end position="123"/>
    </location>
</feature>
<gene>
    <name evidence="2" type="ORF">ENU96_09580</name>
</gene>
<comment type="caution">
    <text evidence="2">The sequence shown here is derived from an EMBL/GenBank/DDBJ whole genome shotgun (WGS) entry which is preliminary data.</text>
</comment>
<name>A0A7V3YNI6_9BACT</name>
<keyword evidence="1" id="KW-1133">Transmembrane helix</keyword>
<dbReference type="AlphaFoldDB" id="A0A7V3YNI6"/>
<keyword evidence="1" id="KW-0472">Membrane</keyword>
<feature type="transmembrane region" description="Helical" evidence="1">
    <location>
        <begin position="162"/>
        <end position="182"/>
    </location>
</feature>
<organism evidence="2">
    <name type="scientific">Candidatus Caldatribacterium californiense</name>
    <dbReference type="NCBI Taxonomy" id="1454726"/>
    <lineage>
        <taxon>Bacteria</taxon>
        <taxon>Pseudomonadati</taxon>
        <taxon>Atribacterota</taxon>
        <taxon>Atribacteria</taxon>
        <taxon>Atribacterales</taxon>
        <taxon>Candidatus Caldatribacteriaceae</taxon>
        <taxon>Candidatus Caldatribacterium</taxon>
    </lineage>
</organism>
<proteinExistence type="predicted"/>
<dbReference type="Pfam" id="PF09991">
    <property type="entry name" value="DUF2232"/>
    <property type="match status" value="1"/>
</dbReference>
<feature type="transmembrane region" description="Helical" evidence="1">
    <location>
        <begin position="12"/>
        <end position="35"/>
    </location>
</feature>
<protein>
    <submittedName>
        <fullName evidence="2">DUF2232 domain-containing protein</fullName>
    </submittedName>
</protein>
<feature type="transmembrane region" description="Helical" evidence="1">
    <location>
        <begin position="267"/>
        <end position="292"/>
    </location>
</feature>
<feature type="transmembrane region" description="Helical" evidence="1">
    <location>
        <begin position="55"/>
        <end position="88"/>
    </location>
</feature>
<feature type="transmembrane region" description="Helical" evidence="1">
    <location>
        <begin position="237"/>
        <end position="255"/>
    </location>
</feature>
<dbReference type="EMBL" id="DTEN01000385">
    <property type="protein sequence ID" value="HGI75907.1"/>
    <property type="molecule type" value="Genomic_DNA"/>
</dbReference>
<evidence type="ECO:0000313" key="2">
    <source>
        <dbReference type="EMBL" id="HGI75907.1"/>
    </source>
</evidence>
<dbReference type="InterPro" id="IPR018710">
    <property type="entry name" value="DUF2232"/>
</dbReference>
<dbReference type="PANTHER" id="PTHR41324:SF1">
    <property type="entry name" value="DUF2232 DOMAIN-CONTAINING PROTEIN"/>
    <property type="match status" value="1"/>
</dbReference>
<dbReference type="PANTHER" id="PTHR41324">
    <property type="entry name" value="MEMBRANE PROTEIN-RELATED"/>
    <property type="match status" value="1"/>
</dbReference>
<keyword evidence="1" id="KW-0812">Transmembrane</keyword>